<evidence type="ECO:0000256" key="5">
    <source>
        <dbReference type="SAM" id="SignalP"/>
    </source>
</evidence>
<feature type="chain" id="PRO_5015742300" description="C1q domain-containing protein" evidence="5">
    <location>
        <begin position="22"/>
        <end position="199"/>
    </location>
</feature>
<evidence type="ECO:0000256" key="4">
    <source>
        <dbReference type="SAM" id="Coils"/>
    </source>
</evidence>
<dbReference type="SMART" id="SM00110">
    <property type="entry name" value="C1Q"/>
    <property type="match status" value="1"/>
</dbReference>
<feature type="coiled-coil region" evidence="4">
    <location>
        <begin position="30"/>
        <end position="64"/>
    </location>
</feature>
<evidence type="ECO:0000313" key="7">
    <source>
        <dbReference type="EMBL" id="PVD39583.1"/>
    </source>
</evidence>
<comment type="caution">
    <text evidence="7">The sequence shown here is derived from an EMBL/GenBank/DDBJ whole genome shotgun (WGS) entry which is preliminary data.</text>
</comment>
<proteinExistence type="predicted"/>
<keyword evidence="3 5" id="KW-0732">Signal</keyword>
<dbReference type="PROSITE" id="PS50871">
    <property type="entry name" value="C1Q"/>
    <property type="match status" value="1"/>
</dbReference>
<name>A0A2T7Q1P2_POMCA</name>
<evidence type="ECO:0000256" key="1">
    <source>
        <dbReference type="ARBA" id="ARBA00004613"/>
    </source>
</evidence>
<gene>
    <name evidence="7" type="ORF">C0Q70_02218</name>
</gene>
<dbReference type="Gene3D" id="2.60.120.40">
    <property type="match status" value="1"/>
</dbReference>
<sequence length="199" mass="21526">MSSSCMTMLSVVAALLVCVDATRVKRADDRPELEAVVNQLSERLTQATAQLTALQGQVSQLTARFQSSQTQVAFIAFHGDDPFNVATDGTMMYNTAQINIGGAFNTVTGVFTAPIAGLYVFFANCMSVATTDLDLGILVDGQRYGGCYSFTQEGNGQGANMVTVHLTQGQQVWVHMYRPSRTVRGNVWNSFSGFLVKTD</sequence>
<accession>A0A2T7Q1P2</accession>
<dbReference type="AlphaFoldDB" id="A0A2T7Q1P2"/>
<dbReference type="InterPro" id="IPR050822">
    <property type="entry name" value="Cerebellin_Synaptic_Org"/>
</dbReference>
<feature type="domain" description="C1q" evidence="6">
    <location>
        <begin position="67"/>
        <end position="199"/>
    </location>
</feature>
<dbReference type="PANTHER" id="PTHR22923:SF116">
    <property type="entry name" value="C1Q DOMAIN-CONTAINING PROTEIN"/>
    <property type="match status" value="1"/>
</dbReference>
<dbReference type="PRINTS" id="PR00007">
    <property type="entry name" value="COMPLEMNTC1Q"/>
</dbReference>
<keyword evidence="2" id="KW-0964">Secreted</keyword>
<dbReference type="Pfam" id="PF00386">
    <property type="entry name" value="C1q"/>
    <property type="match status" value="1"/>
</dbReference>
<keyword evidence="8" id="KW-1185">Reference proteome</keyword>
<dbReference type="Proteomes" id="UP000245119">
    <property type="component" value="Linkage Group LG1"/>
</dbReference>
<dbReference type="EMBL" id="PZQS01000001">
    <property type="protein sequence ID" value="PVD39583.1"/>
    <property type="molecule type" value="Genomic_DNA"/>
</dbReference>
<dbReference type="InterPro" id="IPR001073">
    <property type="entry name" value="C1q_dom"/>
</dbReference>
<dbReference type="OrthoDB" id="6058114at2759"/>
<comment type="subcellular location">
    <subcellularLocation>
        <location evidence="1">Secreted</location>
    </subcellularLocation>
</comment>
<protein>
    <recommendedName>
        <fullName evidence="6">C1q domain-containing protein</fullName>
    </recommendedName>
</protein>
<dbReference type="InterPro" id="IPR008983">
    <property type="entry name" value="Tumour_necrosis_fac-like_dom"/>
</dbReference>
<feature type="signal peptide" evidence="5">
    <location>
        <begin position="1"/>
        <end position="21"/>
    </location>
</feature>
<keyword evidence="4" id="KW-0175">Coiled coil</keyword>
<dbReference type="PANTHER" id="PTHR22923">
    <property type="entry name" value="CEREBELLIN-RELATED"/>
    <property type="match status" value="1"/>
</dbReference>
<dbReference type="OMA" id="FFANCMS"/>
<reference evidence="7 8" key="1">
    <citation type="submission" date="2018-04" db="EMBL/GenBank/DDBJ databases">
        <title>The genome of golden apple snail Pomacea canaliculata provides insight into stress tolerance and invasive adaptation.</title>
        <authorList>
            <person name="Liu C."/>
            <person name="Liu B."/>
            <person name="Ren Y."/>
            <person name="Zhang Y."/>
            <person name="Wang H."/>
            <person name="Li S."/>
            <person name="Jiang F."/>
            <person name="Yin L."/>
            <person name="Zhang G."/>
            <person name="Qian W."/>
            <person name="Fan W."/>
        </authorList>
    </citation>
    <scope>NUCLEOTIDE SEQUENCE [LARGE SCALE GENOMIC DNA]</scope>
    <source>
        <strain evidence="7">SZHN2017</strain>
        <tissue evidence="7">Muscle</tissue>
    </source>
</reference>
<evidence type="ECO:0000256" key="3">
    <source>
        <dbReference type="ARBA" id="ARBA00022729"/>
    </source>
</evidence>
<dbReference type="GO" id="GO:0005576">
    <property type="term" value="C:extracellular region"/>
    <property type="evidence" value="ECO:0007669"/>
    <property type="project" value="UniProtKB-SubCell"/>
</dbReference>
<evidence type="ECO:0000259" key="6">
    <source>
        <dbReference type="PROSITE" id="PS50871"/>
    </source>
</evidence>
<evidence type="ECO:0000313" key="8">
    <source>
        <dbReference type="Proteomes" id="UP000245119"/>
    </source>
</evidence>
<evidence type="ECO:0000256" key="2">
    <source>
        <dbReference type="ARBA" id="ARBA00022525"/>
    </source>
</evidence>
<organism evidence="7 8">
    <name type="scientific">Pomacea canaliculata</name>
    <name type="common">Golden apple snail</name>
    <dbReference type="NCBI Taxonomy" id="400727"/>
    <lineage>
        <taxon>Eukaryota</taxon>
        <taxon>Metazoa</taxon>
        <taxon>Spiralia</taxon>
        <taxon>Lophotrochozoa</taxon>
        <taxon>Mollusca</taxon>
        <taxon>Gastropoda</taxon>
        <taxon>Caenogastropoda</taxon>
        <taxon>Architaenioglossa</taxon>
        <taxon>Ampullarioidea</taxon>
        <taxon>Ampullariidae</taxon>
        <taxon>Pomacea</taxon>
    </lineage>
</organism>
<dbReference type="SUPFAM" id="SSF49842">
    <property type="entry name" value="TNF-like"/>
    <property type="match status" value="1"/>
</dbReference>